<reference evidence="2 3" key="1">
    <citation type="submission" date="2019-06" db="EMBL/GenBank/DDBJ databases">
        <authorList>
            <person name="Le Quere A."/>
            <person name="Colella S."/>
        </authorList>
    </citation>
    <scope>NUCLEOTIDE SEQUENCE [LARGE SCALE GENOMIC DNA]</scope>
    <source>
        <strain evidence="2">EmedicaeMD41</strain>
    </source>
</reference>
<evidence type="ECO:0000256" key="1">
    <source>
        <dbReference type="SAM" id="MobiDB-lite"/>
    </source>
</evidence>
<proteinExistence type="predicted"/>
<gene>
    <name evidence="2" type="ORF">EMEDMD4_100138</name>
</gene>
<organism evidence="2 3">
    <name type="scientific">Sinorhizobium medicae</name>
    <dbReference type="NCBI Taxonomy" id="110321"/>
    <lineage>
        <taxon>Bacteria</taxon>
        <taxon>Pseudomonadati</taxon>
        <taxon>Pseudomonadota</taxon>
        <taxon>Alphaproteobacteria</taxon>
        <taxon>Hyphomicrobiales</taxon>
        <taxon>Rhizobiaceae</taxon>
        <taxon>Sinorhizobium/Ensifer group</taxon>
        <taxon>Sinorhizobium</taxon>
    </lineage>
</organism>
<feature type="region of interest" description="Disordered" evidence="1">
    <location>
        <begin position="1"/>
        <end position="76"/>
    </location>
</feature>
<protein>
    <submittedName>
        <fullName evidence="2">Uncharacterized protein</fullName>
    </submittedName>
</protein>
<feature type="compositionally biased region" description="Polar residues" evidence="1">
    <location>
        <begin position="57"/>
        <end position="73"/>
    </location>
</feature>
<feature type="compositionally biased region" description="Basic and acidic residues" evidence="1">
    <location>
        <begin position="90"/>
        <end position="107"/>
    </location>
</feature>
<accession>A0A508WU40</accession>
<dbReference type="EMBL" id="CABFNB010000002">
    <property type="protein sequence ID" value="VTZ59151.1"/>
    <property type="molecule type" value="Genomic_DNA"/>
</dbReference>
<feature type="region of interest" description="Disordered" evidence="1">
    <location>
        <begin position="90"/>
        <end position="116"/>
    </location>
</feature>
<name>A0A508WU40_9HYPH</name>
<feature type="compositionally biased region" description="Basic and acidic residues" evidence="1">
    <location>
        <begin position="36"/>
        <end position="47"/>
    </location>
</feature>
<dbReference type="AlphaFoldDB" id="A0A508WU40"/>
<dbReference type="Proteomes" id="UP000507954">
    <property type="component" value="Unassembled WGS sequence"/>
</dbReference>
<sequence length="116" mass="12735">MRGSTSNSRKPKSSKLAAYFDPGAPPLGAGAFSLRPSRDEIPSKELRGGTLAENRNHFSSFRSGERTTQSKTPPLSKRRFRMGVGWFRLQHEESANPRPADRPHDPGDAADLSIMG</sequence>
<evidence type="ECO:0000313" key="3">
    <source>
        <dbReference type="Proteomes" id="UP000507954"/>
    </source>
</evidence>
<evidence type="ECO:0000313" key="2">
    <source>
        <dbReference type="EMBL" id="VTZ59151.1"/>
    </source>
</evidence>